<keyword evidence="3" id="KW-0547">Nucleotide-binding</keyword>
<feature type="domain" description="Helicase/UvrB N-terminal" evidence="1">
    <location>
        <begin position="90"/>
        <end position="255"/>
    </location>
</feature>
<reference evidence="3 4" key="1">
    <citation type="journal article" date="2019" name="Int. J. Syst. Evol. Microbiol.">
        <title>The Global Catalogue of Microorganisms (GCM) 10K type strain sequencing project: providing services to taxonomists for standard genome sequencing and annotation.</title>
        <authorList>
            <consortium name="The Broad Institute Genomics Platform"/>
            <consortium name="The Broad Institute Genome Sequencing Center for Infectious Disease"/>
            <person name="Wu L."/>
            <person name="Ma J."/>
        </authorList>
    </citation>
    <scope>NUCLEOTIDE SEQUENCE [LARGE SCALE GENOMIC DNA]</scope>
    <source>
        <strain evidence="3 4">JCM 16026</strain>
    </source>
</reference>
<evidence type="ECO:0000259" key="1">
    <source>
        <dbReference type="Pfam" id="PF04851"/>
    </source>
</evidence>
<dbReference type="EMBL" id="BAAAQT010000008">
    <property type="protein sequence ID" value="GAA2175648.1"/>
    <property type="molecule type" value="Genomic_DNA"/>
</dbReference>
<organism evidence="3 4">
    <name type="scientific">Agrococcus versicolor</name>
    <dbReference type="NCBI Taxonomy" id="501482"/>
    <lineage>
        <taxon>Bacteria</taxon>
        <taxon>Bacillati</taxon>
        <taxon>Actinomycetota</taxon>
        <taxon>Actinomycetes</taxon>
        <taxon>Micrococcales</taxon>
        <taxon>Microbacteriaceae</taxon>
        <taxon>Agrococcus</taxon>
    </lineage>
</organism>
<dbReference type="InterPro" id="IPR027417">
    <property type="entry name" value="P-loop_NTPase"/>
</dbReference>
<gene>
    <name evidence="3" type="ORF">GCM10009846_26360</name>
</gene>
<comment type="caution">
    <text evidence="3">The sequence shown here is derived from an EMBL/GenBank/DDBJ whole genome shotgun (WGS) entry which is preliminary data.</text>
</comment>
<dbReference type="InterPro" id="IPR006935">
    <property type="entry name" value="Helicase/UvrB_N"/>
</dbReference>
<proteinExistence type="predicted"/>
<accession>A0ABN3AWA0</accession>
<protein>
    <submittedName>
        <fullName evidence="3">DEAD/DEAH box helicase family protein</fullName>
    </submittedName>
</protein>
<keyword evidence="3" id="KW-0347">Helicase</keyword>
<evidence type="ECO:0000313" key="3">
    <source>
        <dbReference type="EMBL" id="GAA2175648.1"/>
    </source>
</evidence>
<dbReference type="Proteomes" id="UP001501599">
    <property type="component" value="Unassembled WGS sequence"/>
</dbReference>
<keyword evidence="3" id="KW-0067">ATP-binding</keyword>
<dbReference type="Pfam" id="PF19778">
    <property type="entry name" value="RE_endonuc"/>
    <property type="match status" value="1"/>
</dbReference>
<dbReference type="Pfam" id="PF04851">
    <property type="entry name" value="ResIII"/>
    <property type="match status" value="1"/>
</dbReference>
<name>A0ABN3AWA0_9MICO</name>
<dbReference type="InterPro" id="IPR045572">
    <property type="entry name" value="RE_endonuc_C"/>
</dbReference>
<sequence length="1023" mass="113508">MELQFKVQPHQTAAVDAVVECFSGQPRLDGIEYQIDPGRSNRMAVDSGLRNAELALGRDQLLANITRVQQITPGLKRSTGLVASPAAPINLDVEMETGTGKTYVYIKTMMELYRRFGWSKFIVVVPSIAIREGVSTTFAATAAHFEEEYETKARHFVYNSRRLHEIESFSANPGVQVMIINAQAFNATGADARRINEELDEFQSRRPIDVIAANRPILIIDEPQRLGSDPKKPSKTLQSLAAFKALFALRYSATHRIDHDKVHRLDAVDAYRRKLVKRIEVRGISVRALAGSSAYLFVDGIEVGRGPDFPRARVELEVSSASGIGRQVRRVSRGTRLHDLSGGIEAYRDLIVIDVDAATATVTLSSGDEIAVGEISKDVTDDVKRVIQIREVIAAHLDKERRLFGQGIKVLSLFFIDTVARYRDYGRADTLGEYALAFEEEYQRAVSQLLGELALDDESRAYREYLESISARATHQGYFSVDKRSGTQVDGRIKKTGDEAGSSDDSDAYHLILRDKERLLSLAEPVRFVWSHSALREGWDNPNVFTIGMLKRSDSTTSRRQEIGRGLRIAVNQRGERTDAPGAVHDINVLTVVTDEAYASFVQGLQQEIASTLSARPRKAMPKYFEGQVVLDAARDEAKVISADESLQLRHWLAMHGFVDHLDQLTPAWMDRDLAGELPALPESLAAFAHQVIGLIDALVVDIPRPIDGRAATTIALNAANFERSEFQDLWKRISKRAIYRVEFDSNDLVDKAVASLDGSLKVPAMQYVVEEGVQAADLEAHDLTEGTGFAGHQSRLEHASLSAGSTVTYDLIGEVAAKTALTRRTCAQILRRIKPTTFALFRRNPERFITEASRLIDAAKADRVVQHIAYDLVDGALDSHIFAGGQTSVPLSSLGARLEKSVQDFVVTDSAVERHFLEALEASGEVVVYSKLPRAFSIPTPVGRYNPDWAIAFDRDRVRHVYFVAETKGSADAFDLRPVEQAKIDCAKRFFEDLARPEDPDAVRYDVVTDFESLLQQATGPV</sequence>
<dbReference type="SUPFAM" id="SSF52540">
    <property type="entry name" value="P-loop containing nucleoside triphosphate hydrolases"/>
    <property type="match status" value="1"/>
</dbReference>
<keyword evidence="3" id="KW-0378">Hydrolase</keyword>
<evidence type="ECO:0000259" key="2">
    <source>
        <dbReference type="Pfam" id="PF19778"/>
    </source>
</evidence>
<dbReference type="GO" id="GO:0004386">
    <property type="term" value="F:helicase activity"/>
    <property type="evidence" value="ECO:0007669"/>
    <property type="project" value="UniProtKB-KW"/>
</dbReference>
<feature type="domain" description="Type III restriction enzyme C-terminal endonuclease" evidence="2">
    <location>
        <begin position="900"/>
        <end position="1011"/>
    </location>
</feature>
<dbReference type="RefSeq" id="WP_344344391.1">
    <property type="nucleotide sequence ID" value="NZ_BAAAQT010000008.1"/>
</dbReference>
<evidence type="ECO:0000313" key="4">
    <source>
        <dbReference type="Proteomes" id="UP001501599"/>
    </source>
</evidence>
<keyword evidence="4" id="KW-1185">Reference proteome</keyword>
<dbReference type="Gene3D" id="3.40.50.300">
    <property type="entry name" value="P-loop containing nucleotide triphosphate hydrolases"/>
    <property type="match status" value="2"/>
</dbReference>